<protein>
    <submittedName>
        <fullName evidence="2">Uncharacterized protein</fullName>
    </submittedName>
</protein>
<keyword evidence="1" id="KW-0812">Transmembrane</keyword>
<keyword evidence="1" id="KW-0472">Membrane</keyword>
<organism evidence="2 3">
    <name type="scientific">Nepenthes gracilis</name>
    <name type="common">Slender pitcher plant</name>
    <dbReference type="NCBI Taxonomy" id="150966"/>
    <lineage>
        <taxon>Eukaryota</taxon>
        <taxon>Viridiplantae</taxon>
        <taxon>Streptophyta</taxon>
        <taxon>Embryophyta</taxon>
        <taxon>Tracheophyta</taxon>
        <taxon>Spermatophyta</taxon>
        <taxon>Magnoliopsida</taxon>
        <taxon>eudicotyledons</taxon>
        <taxon>Gunneridae</taxon>
        <taxon>Pentapetalae</taxon>
        <taxon>Caryophyllales</taxon>
        <taxon>Nepenthaceae</taxon>
        <taxon>Nepenthes</taxon>
    </lineage>
</organism>
<evidence type="ECO:0000313" key="2">
    <source>
        <dbReference type="EMBL" id="GMH16218.1"/>
    </source>
</evidence>
<comment type="caution">
    <text evidence="2">The sequence shown here is derived from an EMBL/GenBank/DDBJ whole genome shotgun (WGS) entry which is preliminary data.</text>
</comment>
<dbReference type="Proteomes" id="UP001279734">
    <property type="component" value="Unassembled WGS sequence"/>
</dbReference>
<reference evidence="2" key="1">
    <citation type="submission" date="2023-05" db="EMBL/GenBank/DDBJ databases">
        <title>Nepenthes gracilis genome sequencing.</title>
        <authorList>
            <person name="Fukushima K."/>
        </authorList>
    </citation>
    <scope>NUCLEOTIDE SEQUENCE</scope>
    <source>
        <strain evidence="2">SING2019-196</strain>
    </source>
</reference>
<dbReference type="AlphaFoldDB" id="A0AAD3SQK5"/>
<accession>A0AAD3SQK5</accession>
<gene>
    <name evidence="2" type="ORF">Nepgr_018059</name>
</gene>
<name>A0AAD3SQK5_NEPGR</name>
<dbReference type="EMBL" id="BSYO01000016">
    <property type="protein sequence ID" value="GMH16218.1"/>
    <property type="molecule type" value="Genomic_DNA"/>
</dbReference>
<keyword evidence="3" id="KW-1185">Reference proteome</keyword>
<evidence type="ECO:0000256" key="1">
    <source>
        <dbReference type="SAM" id="Phobius"/>
    </source>
</evidence>
<proteinExistence type="predicted"/>
<sequence>MQRRLLLLLLIYGKKSLSLLPLDHQPHFFPFSFSHSLLIVIFVFFFMGVVGEIRERACENRIAGSLPLVRAIAARVDAKDIIVKLPPEAALDVPRKIEGIKKVEFRLLCMKSSIFLGLIYPMGQRRDLKWSRFGYGRSCRRLRTCNFICVMGNYIYIYISFEILMYIVHKDND</sequence>
<keyword evidence="1" id="KW-1133">Transmembrane helix</keyword>
<evidence type="ECO:0000313" key="3">
    <source>
        <dbReference type="Proteomes" id="UP001279734"/>
    </source>
</evidence>
<feature type="transmembrane region" description="Helical" evidence="1">
    <location>
        <begin position="28"/>
        <end position="51"/>
    </location>
</feature>
<feature type="transmembrane region" description="Helical" evidence="1">
    <location>
        <begin position="147"/>
        <end position="168"/>
    </location>
</feature>